<dbReference type="Proteomes" id="UP000249610">
    <property type="component" value="Unassembled WGS sequence"/>
</dbReference>
<comment type="caution">
    <text evidence="1">The sequence shown here is derived from an EMBL/GenBank/DDBJ whole genome shotgun (WGS) entry which is preliminary data.</text>
</comment>
<organism evidence="1 2">
    <name type="scientific">Algoriphagus yeomjeoni</name>
    <dbReference type="NCBI Taxonomy" id="291403"/>
    <lineage>
        <taxon>Bacteria</taxon>
        <taxon>Pseudomonadati</taxon>
        <taxon>Bacteroidota</taxon>
        <taxon>Cytophagia</taxon>
        <taxon>Cytophagales</taxon>
        <taxon>Cyclobacteriaceae</taxon>
        <taxon>Algoriphagus</taxon>
    </lineage>
</organism>
<evidence type="ECO:0000313" key="2">
    <source>
        <dbReference type="Proteomes" id="UP000249610"/>
    </source>
</evidence>
<dbReference type="RefSeq" id="WP_111613297.1">
    <property type="nucleotide sequence ID" value="NZ_QLLK01000017.1"/>
</dbReference>
<proteinExistence type="predicted"/>
<protein>
    <submittedName>
        <fullName evidence="1">Uncharacterized protein</fullName>
    </submittedName>
</protein>
<dbReference type="AlphaFoldDB" id="A0A327NYY3"/>
<sequence length="220" mass="25010">MARVANSSLAGLNGNMGDMIFYQINGITYVRRKPTKRSNAQKKRMKKSPINERSQGKFSMVHKYLKGLKYVIRFGFQEEIKGARHAYHACGSYTRLNCFSQDGQDYQIDPSLFKVSRGTLMEAEDGKALRTDEGILFTWKDNSGTSSAQAWDEAFLVIHNPTQQTSVWEEIGSHRNKGEHFLKHSFGTSGGDWHGYLAFSQVNRRTNKRKLSDSVYLGII</sequence>
<evidence type="ECO:0000313" key="1">
    <source>
        <dbReference type="EMBL" id="RAI84367.1"/>
    </source>
</evidence>
<dbReference type="EMBL" id="QLLK01000017">
    <property type="protein sequence ID" value="RAI84367.1"/>
    <property type="molecule type" value="Genomic_DNA"/>
</dbReference>
<name>A0A327NYY3_9BACT</name>
<dbReference type="Pfam" id="PF19781">
    <property type="entry name" value="DUF6266"/>
    <property type="match status" value="1"/>
</dbReference>
<dbReference type="OrthoDB" id="821958at2"/>
<keyword evidence="2" id="KW-1185">Reference proteome</keyword>
<dbReference type="InterPro" id="IPR046233">
    <property type="entry name" value="DUF6266"/>
</dbReference>
<accession>A0A327NYY3</accession>
<gene>
    <name evidence="1" type="ORF">LV83_03990</name>
</gene>
<reference evidence="1 2" key="1">
    <citation type="submission" date="2018-06" db="EMBL/GenBank/DDBJ databases">
        <title>Genomic Encyclopedia of Archaeal and Bacterial Type Strains, Phase II (KMG-II): from individual species to whole genera.</title>
        <authorList>
            <person name="Goeker M."/>
        </authorList>
    </citation>
    <scope>NUCLEOTIDE SEQUENCE [LARGE SCALE GENOMIC DNA]</scope>
    <source>
        <strain evidence="1 2">DSM 23446</strain>
    </source>
</reference>